<dbReference type="EMBL" id="JAINDJ010000002">
    <property type="protein sequence ID" value="KAG9456118.1"/>
    <property type="molecule type" value="Genomic_DNA"/>
</dbReference>
<evidence type="ECO:0000256" key="1">
    <source>
        <dbReference type="SAM" id="Phobius"/>
    </source>
</evidence>
<feature type="domain" description="Nucleoside phosphorylase" evidence="2">
    <location>
        <begin position="160"/>
        <end position="299"/>
    </location>
</feature>
<keyword evidence="1" id="KW-0812">Transmembrane</keyword>
<keyword evidence="1" id="KW-0472">Membrane</keyword>
<dbReference type="Proteomes" id="UP000825729">
    <property type="component" value="Unassembled WGS sequence"/>
</dbReference>
<dbReference type="CDD" id="cd09008">
    <property type="entry name" value="MTAN"/>
    <property type="match status" value="1"/>
</dbReference>
<dbReference type="Pfam" id="PF01048">
    <property type="entry name" value="PNP_UDP_1"/>
    <property type="match status" value="2"/>
</dbReference>
<dbReference type="PANTHER" id="PTHR21234:SF42">
    <property type="entry name" value="PHOSPHORYLASE SUPERFAMILY PROTEIN"/>
    <property type="match status" value="1"/>
</dbReference>
<dbReference type="AlphaFoldDB" id="A0AAV7F583"/>
<dbReference type="InterPro" id="IPR035994">
    <property type="entry name" value="Nucleoside_phosphorylase_sf"/>
</dbReference>
<evidence type="ECO:0000259" key="2">
    <source>
        <dbReference type="Pfam" id="PF01048"/>
    </source>
</evidence>
<gene>
    <name evidence="3" type="ORF">H6P81_000626</name>
</gene>
<accession>A0AAV7F583</accession>
<dbReference type="Gene3D" id="3.40.50.1580">
    <property type="entry name" value="Nucleoside phosphorylase domain"/>
    <property type="match status" value="2"/>
</dbReference>
<sequence>MKALRVINDEGPYLGIVVPNAFEMNPLLHSSSFAANEKFPFFDFAGRRFRIGKVGTEKIVLVMTGLGMLNAGLATQLLISLFNIRGVLHYGIAGNANPSLQIGDRSGDGPNNELSLESNGDYTRKIGYLMISNYTVVADGKRSMKSVDNLLNNVWYQPEEIFRADGTPEARKHAFWVPVDISYFNLAKNLEGVKLGKCINSTTCLPREPVVKRVSKGCSASVFVDNAAYRQFLYSKFDVTPIDMESSAVALVCNQQKKAFITIRALSDLAGGGPAMSNEVTLFDSLATQNAVDVAVKFVALISRRV</sequence>
<reference evidence="3 4" key="1">
    <citation type="submission" date="2021-07" db="EMBL/GenBank/DDBJ databases">
        <title>The Aristolochia fimbriata genome: insights into angiosperm evolution, floral development and chemical biosynthesis.</title>
        <authorList>
            <person name="Jiao Y."/>
        </authorList>
    </citation>
    <scope>NUCLEOTIDE SEQUENCE [LARGE SCALE GENOMIC DNA]</scope>
    <source>
        <strain evidence="3">IBCAS-2021</strain>
        <tissue evidence="3">Leaf</tissue>
    </source>
</reference>
<feature type="transmembrane region" description="Helical" evidence="1">
    <location>
        <begin position="59"/>
        <end position="82"/>
    </location>
</feature>
<dbReference type="SUPFAM" id="SSF53167">
    <property type="entry name" value="Purine and uridine phosphorylases"/>
    <property type="match status" value="1"/>
</dbReference>
<evidence type="ECO:0000313" key="4">
    <source>
        <dbReference type="Proteomes" id="UP000825729"/>
    </source>
</evidence>
<evidence type="ECO:0000313" key="3">
    <source>
        <dbReference type="EMBL" id="KAG9456118.1"/>
    </source>
</evidence>
<dbReference type="InterPro" id="IPR000845">
    <property type="entry name" value="Nucleoside_phosphorylase_d"/>
</dbReference>
<dbReference type="GO" id="GO:0009116">
    <property type="term" value="P:nucleoside metabolic process"/>
    <property type="evidence" value="ECO:0007669"/>
    <property type="project" value="InterPro"/>
</dbReference>
<keyword evidence="4" id="KW-1185">Reference proteome</keyword>
<proteinExistence type="predicted"/>
<feature type="domain" description="Nucleoside phosphorylase" evidence="2">
    <location>
        <begin position="14"/>
        <end position="104"/>
    </location>
</feature>
<organism evidence="3 4">
    <name type="scientific">Aristolochia fimbriata</name>
    <name type="common">White veined hardy Dutchman's pipe vine</name>
    <dbReference type="NCBI Taxonomy" id="158543"/>
    <lineage>
        <taxon>Eukaryota</taxon>
        <taxon>Viridiplantae</taxon>
        <taxon>Streptophyta</taxon>
        <taxon>Embryophyta</taxon>
        <taxon>Tracheophyta</taxon>
        <taxon>Spermatophyta</taxon>
        <taxon>Magnoliopsida</taxon>
        <taxon>Magnoliidae</taxon>
        <taxon>Piperales</taxon>
        <taxon>Aristolochiaceae</taxon>
        <taxon>Aristolochia</taxon>
    </lineage>
</organism>
<dbReference type="GO" id="GO:0003824">
    <property type="term" value="F:catalytic activity"/>
    <property type="evidence" value="ECO:0007669"/>
    <property type="project" value="InterPro"/>
</dbReference>
<protein>
    <recommendedName>
        <fullName evidence="2">Nucleoside phosphorylase domain-containing protein</fullName>
    </recommendedName>
</protein>
<dbReference type="PANTHER" id="PTHR21234">
    <property type="entry name" value="PURINE NUCLEOSIDE PHOSPHORYLASE"/>
    <property type="match status" value="1"/>
</dbReference>
<keyword evidence="1" id="KW-1133">Transmembrane helix</keyword>
<name>A0AAV7F583_ARIFI</name>
<comment type="caution">
    <text evidence="3">The sequence shown here is derived from an EMBL/GenBank/DDBJ whole genome shotgun (WGS) entry which is preliminary data.</text>
</comment>